<dbReference type="GO" id="GO:0009231">
    <property type="term" value="P:riboflavin biosynthetic process"/>
    <property type="evidence" value="ECO:0007669"/>
    <property type="project" value="InterPro"/>
</dbReference>
<dbReference type="Proteomes" id="UP001144204">
    <property type="component" value="Unassembled WGS sequence"/>
</dbReference>
<accession>A0A9W6AYR9</accession>
<proteinExistence type="predicted"/>
<comment type="pathway">
    <text evidence="1">Cofactor biosynthesis; riboflavin biosynthesis.</text>
</comment>
<dbReference type="GO" id="GO:0008703">
    <property type="term" value="F:5-amino-6-(5-phosphoribosylamino)uracil reductase activity"/>
    <property type="evidence" value="ECO:0007669"/>
    <property type="project" value="InterPro"/>
</dbReference>
<evidence type="ECO:0000256" key="2">
    <source>
        <dbReference type="ARBA" id="ARBA00022857"/>
    </source>
</evidence>
<keyword evidence="6" id="KW-1185">Reference proteome</keyword>
<dbReference type="InterPro" id="IPR024072">
    <property type="entry name" value="DHFR-like_dom_sf"/>
</dbReference>
<gene>
    <name evidence="5" type="ORF">WR164_00690</name>
</gene>
<evidence type="ECO:0000313" key="5">
    <source>
        <dbReference type="EMBL" id="GLB46090.1"/>
    </source>
</evidence>
<evidence type="ECO:0000256" key="3">
    <source>
        <dbReference type="ARBA" id="ARBA00023002"/>
    </source>
</evidence>
<dbReference type="EMBL" id="BRPL01000002">
    <property type="protein sequence ID" value="GLB46090.1"/>
    <property type="molecule type" value="Genomic_DNA"/>
</dbReference>
<evidence type="ECO:0000256" key="1">
    <source>
        <dbReference type="ARBA" id="ARBA00005104"/>
    </source>
</evidence>
<sequence length="245" mass="27701">MDRPYVFCYMAPSIDGKISGPYQSADSVKKSDARKSFYAEAFLPNGYYYDHQGIMCGRLTTEKNITHYKKPQLNQNVKNVPQGDFVANTEPNPFYISIDPHGKLDWQSNQINYGNIKMNVLEIITEKTSNPYKQFLRDQNISYIIAGNQKLDLSIALKKIKSLFKVNKMMLGGGGVLNWSLVQQGLCDEVSIMIMPSADGSQDTPSLFQSKPGISTNRPVNFHLQDVKGKNNVAWLRYKVESINK</sequence>
<dbReference type="InterPro" id="IPR050765">
    <property type="entry name" value="Riboflavin_Biosynth_HTPR"/>
</dbReference>
<evidence type="ECO:0000259" key="4">
    <source>
        <dbReference type="Pfam" id="PF01872"/>
    </source>
</evidence>
<dbReference type="PANTHER" id="PTHR38011">
    <property type="entry name" value="DIHYDROFOLATE REDUCTASE FAMILY PROTEIN (AFU_ORTHOLOGUE AFUA_8G06820)"/>
    <property type="match status" value="1"/>
</dbReference>
<organism evidence="5 6">
    <name type="scientific">Philodulcilactobacillus myokoensis</name>
    <dbReference type="NCBI Taxonomy" id="2929573"/>
    <lineage>
        <taxon>Bacteria</taxon>
        <taxon>Bacillati</taxon>
        <taxon>Bacillota</taxon>
        <taxon>Bacilli</taxon>
        <taxon>Lactobacillales</taxon>
        <taxon>Lactobacillaceae</taxon>
        <taxon>Philodulcilactobacillus</taxon>
    </lineage>
</organism>
<keyword evidence="3" id="KW-0560">Oxidoreductase</keyword>
<dbReference type="SUPFAM" id="SSF53597">
    <property type="entry name" value="Dihydrofolate reductase-like"/>
    <property type="match status" value="1"/>
</dbReference>
<dbReference type="Pfam" id="PF01872">
    <property type="entry name" value="RibD_C"/>
    <property type="match status" value="1"/>
</dbReference>
<name>A0A9W6AYR9_9LACO</name>
<dbReference type="AlphaFoldDB" id="A0A9W6AYR9"/>
<protein>
    <submittedName>
        <fullName evidence="5">5-amino-6-(5-phosphoribosylamino)uracil reductase</fullName>
    </submittedName>
</protein>
<evidence type="ECO:0000313" key="6">
    <source>
        <dbReference type="Proteomes" id="UP001144204"/>
    </source>
</evidence>
<keyword evidence="2" id="KW-0521">NADP</keyword>
<dbReference type="Gene3D" id="3.40.430.10">
    <property type="entry name" value="Dihydrofolate Reductase, subunit A"/>
    <property type="match status" value="1"/>
</dbReference>
<feature type="domain" description="Bacterial bifunctional deaminase-reductase C-terminal" evidence="4">
    <location>
        <begin position="4"/>
        <end position="213"/>
    </location>
</feature>
<dbReference type="InterPro" id="IPR002734">
    <property type="entry name" value="RibDG_C"/>
</dbReference>
<reference evidence="5" key="2">
    <citation type="journal article" date="2023" name="PLoS ONE">
        <title>Philodulcilactobacillus myokoensis gen. nov., sp. nov., a fructophilic, acidophilic, and agar-phobic lactic acid bacterium isolated from fermented vegetable extracts.</title>
        <authorList>
            <person name="Kouya T."/>
            <person name="Ishiyama Y."/>
            <person name="Ohashi S."/>
            <person name="Kumakubo R."/>
            <person name="Yamazaki T."/>
            <person name="Otaki T."/>
        </authorList>
    </citation>
    <scope>NUCLEOTIDE SEQUENCE</scope>
    <source>
        <strain evidence="5">WR16-4</strain>
    </source>
</reference>
<dbReference type="PANTHER" id="PTHR38011:SF7">
    <property type="entry name" value="2,5-DIAMINO-6-RIBOSYLAMINO-4(3H)-PYRIMIDINONE 5'-PHOSPHATE REDUCTASE"/>
    <property type="match status" value="1"/>
</dbReference>
<reference evidence="5" key="1">
    <citation type="submission" date="2022-07" db="EMBL/GenBank/DDBJ databases">
        <authorList>
            <person name="Kouya T."/>
            <person name="Ishiyama Y."/>
        </authorList>
    </citation>
    <scope>NUCLEOTIDE SEQUENCE</scope>
    <source>
        <strain evidence="5">WR16-4</strain>
    </source>
</reference>
<dbReference type="RefSeq" id="WP_286135553.1">
    <property type="nucleotide sequence ID" value="NZ_BRPL01000002.1"/>
</dbReference>
<comment type="caution">
    <text evidence="5">The sequence shown here is derived from an EMBL/GenBank/DDBJ whole genome shotgun (WGS) entry which is preliminary data.</text>
</comment>